<keyword evidence="1" id="KW-0418">Kinase</keyword>
<dbReference type="Gene3D" id="1.10.510.10">
    <property type="entry name" value="Transferase(Phosphotransferase) domain 1"/>
    <property type="match status" value="1"/>
</dbReference>
<protein>
    <submittedName>
        <fullName evidence="1">L-type lectin-domain containing receptor kinase ix.1</fullName>
    </submittedName>
</protein>
<dbReference type="Proteomes" id="UP000237347">
    <property type="component" value="Unassembled WGS sequence"/>
</dbReference>
<name>A0AAW0KCV0_QUESU</name>
<evidence type="ECO:0000313" key="1">
    <source>
        <dbReference type="EMBL" id="KAK7836919.1"/>
    </source>
</evidence>
<dbReference type="AlphaFoldDB" id="A0AAW0KCV0"/>
<keyword evidence="1" id="KW-0808">Transferase</keyword>
<organism evidence="1 2">
    <name type="scientific">Quercus suber</name>
    <name type="common">Cork oak</name>
    <dbReference type="NCBI Taxonomy" id="58331"/>
    <lineage>
        <taxon>Eukaryota</taxon>
        <taxon>Viridiplantae</taxon>
        <taxon>Streptophyta</taxon>
        <taxon>Embryophyta</taxon>
        <taxon>Tracheophyta</taxon>
        <taxon>Spermatophyta</taxon>
        <taxon>Magnoliopsida</taxon>
        <taxon>eudicotyledons</taxon>
        <taxon>Gunneridae</taxon>
        <taxon>Pentapetalae</taxon>
        <taxon>rosids</taxon>
        <taxon>fabids</taxon>
        <taxon>Fagales</taxon>
        <taxon>Fagaceae</taxon>
        <taxon>Quercus</taxon>
    </lineage>
</organism>
<keyword evidence="1" id="KW-0675">Receptor</keyword>
<evidence type="ECO:0000313" key="2">
    <source>
        <dbReference type="Proteomes" id="UP000237347"/>
    </source>
</evidence>
<comment type="caution">
    <text evidence="1">The sequence shown here is derived from an EMBL/GenBank/DDBJ whole genome shotgun (WGS) entry which is preliminary data.</text>
</comment>
<keyword evidence="2" id="KW-1185">Reference proteome</keyword>
<reference evidence="1 2" key="1">
    <citation type="journal article" date="2018" name="Sci. Data">
        <title>The draft genome sequence of cork oak.</title>
        <authorList>
            <person name="Ramos A.M."/>
            <person name="Usie A."/>
            <person name="Barbosa P."/>
            <person name="Barros P.M."/>
            <person name="Capote T."/>
            <person name="Chaves I."/>
            <person name="Simoes F."/>
            <person name="Abreu I."/>
            <person name="Carrasquinho I."/>
            <person name="Faro C."/>
            <person name="Guimaraes J.B."/>
            <person name="Mendonca D."/>
            <person name="Nobrega F."/>
            <person name="Rodrigues L."/>
            <person name="Saibo N.J.M."/>
            <person name="Varela M.C."/>
            <person name="Egas C."/>
            <person name="Matos J."/>
            <person name="Miguel C.M."/>
            <person name="Oliveira M.M."/>
            <person name="Ricardo C.P."/>
            <person name="Goncalves S."/>
        </authorList>
    </citation>
    <scope>NUCLEOTIDE SEQUENCE [LARGE SCALE GENOMIC DNA]</scope>
    <source>
        <strain evidence="2">cv. HL8</strain>
    </source>
</reference>
<gene>
    <name evidence="1" type="primary">LECRK91_34</name>
    <name evidence="1" type="ORF">CFP56_021908</name>
</gene>
<dbReference type="EMBL" id="PKMF04000341">
    <property type="protein sequence ID" value="KAK7836919.1"/>
    <property type="molecule type" value="Genomic_DNA"/>
</dbReference>
<proteinExistence type="predicted"/>
<accession>A0AAW0KCV0</accession>
<sequence>MVMLNRVKVLHERGKVLNTVDQRLGGRFDEQQMKYLLVIRLWCAHSKCDRKPSIREAIQVLNFEAPLHLLQLFTPRSSYHTPTMNEVTTLLSTSNFATNS</sequence>
<dbReference type="GO" id="GO:0016301">
    <property type="term" value="F:kinase activity"/>
    <property type="evidence" value="ECO:0007669"/>
    <property type="project" value="UniProtKB-KW"/>
</dbReference>